<proteinExistence type="predicted"/>
<dbReference type="EMBL" id="GGEC01007922">
    <property type="protein sequence ID" value="MBW88405.1"/>
    <property type="molecule type" value="Transcribed_RNA"/>
</dbReference>
<reference evidence="1" key="1">
    <citation type="submission" date="2018-02" db="EMBL/GenBank/DDBJ databases">
        <title>Rhizophora mucronata_Transcriptome.</title>
        <authorList>
            <person name="Meera S.P."/>
            <person name="Sreeshan A."/>
            <person name="Augustine A."/>
        </authorList>
    </citation>
    <scope>NUCLEOTIDE SEQUENCE</scope>
    <source>
        <tissue evidence="1">Leaf</tissue>
    </source>
</reference>
<dbReference type="AlphaFoldDB" id="A0A2P2J4M7"/>
<evidence type="ECO:0000313" key="1">
    <source>
        <dbReference type="EMBL" id="MBW88405.1"/>
    </source>
</evidence>
<organism evidence="1">
    <name type="scientific">Rhizophora mucronata</name>
    <name type="common">Asiatic mangrove</name>
    <dbReference type="NCBI Taxonomy" id="61149"/>
    <lineage>
        <taxon>Eukaryota</taxon>
        <taxon>Viridiplantae</taxon>
        <taxon>Streptophyta</taxon>
        <taxon>Embryophyta</taxon>
        <taxon>Tracheophyta</taxon>
        <taxon>Spermatophyta</taxon>
        <taxon>Magnoliopsida</taxon>
        <taxon>eudicotyledons</taxon>
        <taxon>Gunneridae</taxon>
        <taxon>Pentapetalae</taxon>
        <taxon>rosids</taxon>
        <taxon>fabids</taxon>
        <taxon>Malpighiales</taxon>
        <taxon>Rhizophoraceae</taxon>
        <taxon>Rhizophora</taxon>
    </lineage>
</organism>
<name>A0A2P2J4M7_RHIMU</name>
<accession>A0A2P2J4M7</accession>
<protein>
    <submittedName>
        <fullName evidence="1">Uncharacterized protein</fullName>
    </submittedName>
</protein>
<sequence length="22" mass="2669">MKPLDFHIVKVVSYRKLKQLLL</sequence>